<dbReference type="GO" id="GO:0005886">
    <property type="term" value="C:plasma membrane"/>
    <property type="evidence" value="ECO:0007669"/>
    <property type="project" value="UniProtKB-SubCell"/>
</dbReference>
<keyword evidence="6 7" id="KW-0472">Membrane</keyword>
<gene>
    <name evidence="9" type="ORF">SAMN05216377_12243</name>
</gene>
<evidence type="ECO:0000256" key="1">
    <source>
        <dbReference type="ARBA" id="ARBA00004651"/>
    </source>
</evidence>
<dbReference type="Gene3D" id="1.10.3720.10">
    <property type="entry name" value="MetI-like"/>
    <property type="match status" value="1"/>
</dbReference>
<keyword evidence="10" id="KW-1185">Reference proteome</keyword>
<dbReference type="SUPFAM" id="SSF161098">
    <property type="entry name" value="MetI-like"/>
    <property type="match status" value="1"/>
</dbReference>
<dbReference type="InterPro" id="IPR045621">
    <property type="entry name" value="BPD_transp_1_N"/>
</dbReference>
<sequence>MTRYVLGRLGQALLVVWAAYTITFAVLYVLPGDPVSLMAGTNLGFLTTAQLDELRHEYGFDRPLVVQYLIRLGAAVVGDWGHSIVSSRPVVDVVGEALVSTVQLTAVGLAVAIVGGTTVALATVWTKRRWPAQLLALLPPLGVAVPAFWFGLLLIQWFAFGIPLFPAFGAQGPASLVLPAVSLAIPTGATIAQLLTRSLDATLAEPYIQTIRARGAGTGRVLLRHALRNAALPTVTMTGLIVGGLLSGAVVVETVFSRPGLGRVVAQAVEQQDVAVVQGVVVLASIVFVLAGLAVDLLYPVLDPRIRAAGRRPVRSALGGAA</sequence>
<feature type="transmembrane region" description="Helical" evidence="7">
    <location>
        <begin position="174"/>
        <end position="195"/>
    </location>
</feature>
<keyword evidence="4 7" id="KW-0812">Transmembrane</keyword>
<dbReference type="InterPro" id="IPR035906">
    <property type="entry name" value="MetI-like_sf"/>
</dbReference>
<keyword evidence="5 7" id="KW-1133">Transmembrane helix</keyword>
<keyword evidence="2 7" id="KW-0813">Transport</keyword>
<feature type="transmembrane region" description="Helical" evidence="7">
    <location>
        <begin position="276"/>
        <end position="302"/>
    </location>
</feature>
<dbReference type="STRING" id="366584.SAMN05216377_12243"/>
<evidence type="ECO:0000256" key="6">
    <source>
        <dbReference type="ARBA" id="ARBA00023136"/>
    </source>
</evidence>
<feature type="transmembrane region" description="Helical" evidence="7">
    <location>
        <begin position="230"/>
        <end position="256"/>
    </location>
</feature>
<accession>A0A1G8CC52</accession>
<feature type="transmembrane region" description="Helical" evidence="7">
    <location>
        <begin position="104"/>
        <end position="125"/>
    </location>
</feature>
<evidence type="ECO:0000313" key="9">
    <source>
        <dbReference type="EMBL" id="SDH42440.1"/>
    </source>
</evidence>
<evidence type="ECO:0000259" key="8">
    <source>
        <dbReference type="PROSITE" id="PS50928"/>
    </source>
</evidence>
<name>A0A1G8CC52_PSEOR</name>
<feature type="transmembrane region" description="Helical" evidence="7">
    <location>
        <begin position="12"/>
        <end position="30"/>
    </location>
</feature>
<organism evidence="9 10">
    <name type="scientific">Pseudonocardia oroxyli</name>
    <dbReference type="NCBI Taxonomy" id="366584"/>
    <lineage>
        <taxon>Bacteria</taxon>
        <taxon>Bacillati</taxon>
        <taxon>Actinomycetota</taxon>
        <taxon>Actinomycetes</taxon>
        <taxon>Pseudonocardiales</taxon>
        <taxon>Pseudonocardiaceae</taxon>
        <taxon>Pseudonocardia</taxon>
    </lineage>
</organism>
<evidence type="ECO:0000256" key="4">
    <source>
        <dbReference type="ARBA" id="ARBA00022692"/>
    </source>
</evidence>
<comment type="subcellular location">
    <subcellularLocation>
        <location evidence="1 7">Cell membrane</location>
        <topology evidence="1 7">Multi-pass membrane protein</topology>
    </subcellularLocation>
</comment>
<protein>
    <submittedName>
        <fullName evidence="9">Peptide/nickel transport system permease protein</fullName>
    </submittedName>
</protein>
<dbReference type="OrthoDB" id="9778910at2"/>
<dbReference type="Proteomes" id="UP000198967">
    <property type="component" value="Unassembled WGS sequence"/>
</dbReference>
<dbReference type="PANTHER" id="PTHR43163">
    <property type="entry name" value="DIPEPTIDE TRANSPORT SYSTEM PERMEASE PROTEIN DPPB-RELATED"/>
    <property type="match status" value="1"/>
</dbReference>
<dbReference type="EMBL" id="FNBE01000022">
    <property type="protein sequence ID" value="SDH42440.1"/>
    <property type="molecule type" value="Genomic_DNA"/>
</dbReference>
<dbReference type="Pfam" id="PF19300">
    <property type="entry name" value="BPD_transp_1_N"/>
    <property type="match status" value="1"/>
</dbReference>
<dbReference type="CDD" id="cd06261">
    <property type="entry name" value="TM_PBP2"/>
    <property type="match status" value="1"/>
</dbReference>
<dbReference type="AlphaFoldDB" id="A0A1G8CC52"/>
<proteinExistence type="inferred from homology"/>
<evidence type="ECO:0000256" key="7">
    <source>
        <dbReference type="RuleBase" id="RU363032"/>
    </source>
</evidence>
<dbReference type="RefSeq" id="WP_093089476.1">
    <property type="nucleotide sequence ID" value="NZ_FNBE01000022.1"/>
</dbReference>
<feature type="transmembrane region" description="Helical" evidence="7">
    <location>
        <begin position="137"/>
        <end position="162"/>
    </location>
</feature>
<dbReference type="GO" id="GO:0055085">
    <property type="term" value="P:transmembrane transport"/>
    <property type="evidence" value="ECO:0007669"/>
    <property type="project" value="InterPro"/>
</dbReference>
<evidence type="ECO:0000256" key="5">
    <source>
        <dbReference type="ARBA" id="ARBA00022989"/>
    </source>
</evidence>
<dbReference type="PANTHER" id="PTHR43163:SF6">
    <property type="entry name" value="DIPEPTIDE TRANSPORT SYSTEM PERMEASE PROTEIN DPPB-RELATED"/>
    <property type="match status" value="1"/>
</dbReference>
<keyword evidence="3" id="KW-1003">Cell membrane</keyword>
<reference evidence="9 10" key="1">
    <citation type="submission" date="2016-10" db="EMBL/GenBank/DDBJ databases">
        <authorList>
            <person name="de Groot N.N."/>
        </authorList>
    </citation>
    <scope>NUCLEOTIDE SEQUENCE [LARGE SCALE GENOMIC DNA]</scope>
    <source>
        <strain evidence="9 10">CGMCC 4.3143</strain>
    </source>
</reference>
<evidence type="ECO:0000256" key="3">
    <source>
        <dbReference type="ARBA" id="ARBA00022475"/>
    </source>
</evidence>
<comment type="similarity">
    <text evidence="7">Belongs to the binding-protein-dependent transport system permease family.</text>
</comment>
<dbReference type="Pfam" id="PF00528">
    <property type="entry name" value="BPD_transp_1"/>
    <property type="match status" value="1"/>
</dbReference>
<dbReference type="PROSITE" id="PS50928">
    <property type="entry name" value="ABC_TM1"/>
    <property type="match status" value="1"/>
</dbReference>
<feature type="domain" description="ABC transmembrane type-1" evidence="8">
    <location>
        <begin position="98"/>
        <end position="299"/>
    </location>
</feature>
<evidence type="ECO:0000313" key="10">
    <source>
        <dbReference type="Proteomes" id="UP000198967"/>
    </source>
</evidence>
<dbReference type="InterPro" id="IPR000515">
    <property type="entry name" value="MetI-like"/>
</dbReference>
<evidence type="ECO:0000256" key="2">
    <source>
        <dbReference type="ARBA" id="ARBA00022448"/>
    </source>
</evidence>